<evidence type="ECO:0000256" key="11">
    <source>
        <dbReference type="PIRSR" id="PIRSR000350-4"/>
    </source>
</evidence>
<keyword evidence="5" id="KW-0521">NADP</keyword>
<dbReference type="Proteomes" id="UP000537130">
    <property type="component" value="Unassembled WGS sequence"/>
</dbReference>
<evidence type="ECO:0000256" key="5">
    <source>
        <dbReference type="ARBA" id="ARBA00022857"/>
    </source>
</evidence>
<evidence type="ECO:0000256" key="8">
    <source>
        <dbReference type="ARBA" id="ARBA00023284"/>
    </source>
</evidence>
<feature type="binding site" evidence="10">
    <location>
        <position position="51"/>
    </location>
    <ligand>
        <name>FAD</name>
        <dbReference type="ChEBI" id="CHEBI:57692"/>
    </ligand>
</feature>
<dbReference type="InterPro" id="IPR023753">
    <property type="entry name" value="FAD/NAD-binding_dom"/>
</dbReference>
<keyword evidence="8 12" id="KW-0676">Redox-active center</keyword>
<keyword evidence="7" id="KW-1015">Disulfide bond</keyword>
<accession>A0A7W4W3T9</accession>
<proteinExistence type="inferred from homology"/>
<keyword evidence="10" id="KW-0520">NAD</keyword>
<keyword evidence="10" id="KW-0547">Nucleotide-binding</keyword>
<dbReference type="FunFam" id="3.50.50.60:FF:000051">
    <property type="entry name" value="Glutathione reductase"/>
    <property type="match status" value="1"/>
</dbReference>
<dbReference type="GO" id="GO:0050660">
    <property type="term" value="F:flavin adenine dinucleotide binding"/>
    <property type="evidence" value="ECO:0007669"/>
    <property type="project" value="InterPro"/>
</dbReference>
<keyword evidence="6 12" id="KW-0560">Oxidoreductase</keyword>
<name>A0A7W4W3T9_9GAMM</name>
<evidence type="ECO:0000256" key="3">
    <source>
        <dbReference type="ARBA" id="ARBA00022630"/>
    </source>
</evidence>
<gene>
    <name evidence="15" type="ORF">FHR99_000628</name>
</gene>
<dbReference type="GO" id="GO:0005829">
    <property type="term" value="C:cytosol"/>
    <property type="evidence" value="ECO:0007669"/>
    <property type="project" value="TreeGrafter"/>
</dbReference>
<dbReference type="InterPro" id="IPR046952">
    <property type="entry name" value="GSHR/TRXR-like"/>
</dbReference>
<dbReference type="RefSeq" id="WP_183409090.1">
    <property type="nucleotide sequence ID" value="NZ_JACHWY010000001.1"/>
</dbReference>
<organism evidence="15 16">
    <name type="scientific">Litorivivens lipolytica</name>
    <dbReference type="NCBI Taxonomy" id="1524264"/>
    <lineage>
        <taxon>Bacteria</taxon>
        <taxon>Pseudomonadati</taxon>
        <taxon>Pseudomonadota</taxon>
        <taxon>Gammaproteobacteria</taxon>
        <taxon>Litorivivens</taxon>
    </lineage>
</organism>
<dbReference type="AlphaFoldDB" id="A0A7W4W3T9"/>
<dbReference type="PANTHER" id="PTHR42737:SF2">
    <property type="entry name" value="GLUTATHIONE REDUCTASE"/>
    <property type="match status" value="1"/>
</dbReference>
<dbReference type="Gene3D" id="3.30.390.30">
    <property type="match status" value="1"/>
</dbReference>
<dbReference type="PRINTS" id="PR00411">
    <property type="entry name" value="PNDRDTASEI"/>
</dbReference>
<dbReference type="GO" id="GO:0045454">
    <property type="term" value="P:cell redox homeostasis"/>
    <property type="evidence" value="ECO:0007669"/>
    <property type="project" value="InterPro"/>
</dbReference>
<dbReference type="EMBL" id="JACHWY010000001">
    <property type="protein sequence ID" value="MBB3046392.1"/>
    <property type="molecule type" value="Genomic_DNA"/>
</dbReference>
<evidence type="ECO:0000256" key="6">
    <source>
        <dbReference type="ARBA" id="ARBA00023002"/>
    </source>
</evidence>
<dbReference type="InterPro" id="IPR036188">
    <property type="entry name" value="FAD/NAD-bd_sf"/>
</dbReference>
<feature type="binding site" evidence="10">
    <location>
        <position position="260"/>
    </location>
    <ligand>
        <name>NAD(+)</name>
        <dbReference type="ChEBI" id="CHEBI:57540"/>
    </ligand>
</feature>
<dbReference type="GO" id="GO:0034599">
    <property type="term" value="P:cellular response to oxidative stress"/>
    <property type="evidence" value="ECO:0007669"/>
    <property type="project" value="TreeGrafter"/>
</dbReference>
<reference evidence="15 16" key="1">
    <citation type="submission" date="2020-08" db="EMBL/GenBank/DDBJ databases">
        <title>Genomic Encyclopedia of Type Strains, Phase III (KMG-III): the genomes of soil and plant-associated and newly described type strains.</title>
        <authorList>
            <person name="Whitman W."/>
        </authorList>
    </citation>
    <scope>NUCLEOTIDE SEQUENCE [LARGE SCALE GENOMIC DNA]</scope>
    <source>
        <strain evidence="15 16">CECT 8654</strain>
    </source>
</reference>
<evidence type="ECO:0000256" key="9">
    <source>
        <dbReference type="PIRSR" id="PIRSR000350-2"/>
    </source>
</evidence>
<feature type="domain" description="Pyridine nucleotide-disulphide oxidoreductase dimerisation" evidence="13">
    <location>
        <begin position="336"/>
        <end position="444"/>
    </location>
</feature>
<evidence type="ECO:0000256" key="2">
    <source>
        <dbReference type="ARBA" id="ARBA00011738"/>
    </source>
</evidence>
<evidence type="ECO:0000256" key="12">
    <source>
        <dbReference type="RuleBase" id="RU003691"/>
    </source>
</evidence>
<evidence type="ECO:0000256" key="7">
    <source>
        <dbReference type="ARBA" id="ARBA00023157"/>
    </source>
</evidence>
<dbReference type="NCBIfam" id="NF004776">
    <property type="entry name" value="PRK06116.1"/>
    <property type="match status" value="1"/>
</dbReference>
<comment type="caution">
    <text evidence="15">The sequence shown here is derived from an EMBL/GenBank/DDBJ whole genome shotgun (WGS) entry which is preliminary data.</text>
</comment>
<dbReference type="GO" id="GO:0004362">
    <property type="term" value="F:glutathione-disulfide reductase (NADPH) activity"/>
    <property type="evidence" value="ECO:0007669"/>
    <property type="project" value="UniProtKB-EC"/>
</dbReference>
<evidence type="ECO:0000256" key="4">
    <source>
        <dbReference type="ARBA" id="ARBA00022827"/>
    </source>
</evidence>
<dbReference type="Pfam" id="PF07992">
    <property type="entry name" value="Pyr_redox_2"/>
    <property type="match status" value="1"/>
</dbReference>
<comment type="similarity">
    <text evidence="1 12">Belongs to the class-I pyridine nucleotide-disulfide oxidoreductase family.</text>
</comment>
<evidence type="ECO:0000256" key="10">
    <source>
        <dbReference type="PIRSR" id="PIRSR000350-3"/>
    </source>
</evidence>
<dbReference type="Gene3D" id="3.50.50.60">
    <property type="entry name" value="FAD/NAD(P)-binding domain"/>
    <property type="match status" value="2"/>
</dbReference>
<dbReference type="Pfam" id="PF02852">
    <property type="entry name" value="Pyr_redox_dim"/>
    <property type="match status" value="1"/>
</dbReference>
<feature type="active site" description="Proton acceptor" evidence="9">
    <location>
        <position position="434"/>
    </location>
</feature>
<dbReference type="PRINTS" id="PR00368">
    <property type="entry name" value="FADPNR"/>
</dbReference>
<dbReference type="GO" id="GO:0006749">
    <property type="term" value="P:glutathione metabolic process"/>
    <property type="evidence" value="ECO:0007669"/>
    <property type="project" value="TreeGrafter"/>
</dbReference>
<keyword evidence="3 12" id="KW-0285">Flavoprotein</keyword>
<protein>
    <submittedName>
        <fullName evidence="15">Glutathione reductase (NADPH)</fullName>
        <ecNumber evidence="15">1.8.1.7</ecNumber>
    </submittedName>
</protein>
<dbReference type="InterPro" id="IPR012999">
    <property type="entry name" value="Pyr_OxRdtase_I_AS"/>
</dbReference>
<dbReference type="InterPro" id="IPR001100">
    <property type="entry name" value="Pyr_nuc-diS_OxRdtase"/>
</dbReference>
<feature type="domain" description="FAD/NAD(P)-binding" evidence="14">
    <location>
        <begin position="5"/>
        <end position="316"/>
    </location>
</feature>
<dbReference type="InterPro" id="IPR016156">
    <property type="entry name" value="FAD/NAD-linked_Rdtase_dimer_sf"/>
</dbReference>
<dbReference type="PIRSF" id="PIRSF000350">
    <property type="entry name" value="Mercury_reductase_MerA"/>
    <property type="match status" value="1"/>
</dbReference>
<keyword evidence="16" id="KW-1185">Reference proteome</keyword>
<dbReference type="SUPFAM" id="SSF51905">
    <property type="entry name" value="FAD/NAD(P)-binding domain"/>
    <property type="match status" value="1"/>
</dbReference>
<feature type="disulfide bond" description="Redox-active" evidence="11">
    <location>
        <begin position="42"/>
        <end position="47"/>
    </location>
</feature>
<dbReference type="InterPro" id="IPR004099">
    <property type="entry name" value="Pyr_nucl-diS_OxRdtase_dimer"/>
</dbReference>
<feature type="binding site" evidence="10">
    <location>
        <position position="301"/>
    </location>
    <ligand>
        <name>FAD</name>
        <dbReference type="ChEBI" id="CHEBI:57692"/>
    </ligand>
</feature>
<dbReference type="PANTHER" id="PTHR42737">
    <property type="entry name" value="GLUTATHIONE REDUCTASE"/>
    <property type="match status" value="1"/>
</dbReference>
<feature type="binding site" evidence="10">
    <location>
        <begin position="173"/>
        <end position="180"/>
    </location>
    <ligand>
        <name>NAD(+)</name>
        <dbReference type="ChEBI" id="CHEBI:57540"/>
    </ligand>
</feature>
<evidence type="ECO:0000259" key="13">
    <source>
        <dbReference type="Pfam" id="PF02852"/>
    </source>
</evidence>
<evidence type="ECO:0000256" key="1">
    <source>
        <dbReference type="ARBA" id="ARBA00007532"/>
    </source>
</evidence>
<comment type="cofactor">
    <cofactor evidence="10">
        <name>FAD</name>
        <dbReference type="ChEBI" id="CHEBI:57692"/>
    </cofactor>
    <text evidence="10">Binds 1 FAD per subunit.</text>
</comment>
<dbReference type="EC" id="1.8.1.7" evidence="15"/>
<dbReference type="PROSITE" id="PS00076">
    <property type="entry name" value="PYRIDINE_REDOX_1"/>
    <property type="match status" value="1"/>
</dbReference>
<evidence type="ECO:0000259" key="14">
    <source>
        <dbReference type="Pfam" id="PF07992"/>
    </source>
</evidence>
<evidence type="ECO:0000313" key="15">
    <source>
        <dbReference type="EMBL" id="MBB3046392.1"/>
    </source>
</evidence>
<keyword evidence="4 10" id="KW-0274">FAD</keyword>
<sequence>MSYDYDLFVIGAGSGGVRAARMASSYGAKVAIAEERYLGGTCVNVGCVPKKLFSYAAHVTSDIRNAASMGWQIEKPVLDWPTLRDNKTREIERLNGVYENILGNADVEIIRGHARVSGPGQVEINGKTFRCKNILLAVGGWPYMPDIPGAEYGISSNEIFYLDTLPEKAVVVGGGYIACEFASILNGLGVETTQLYRRDLFLRGFDTEIREILAEEMRREGVGLRFNSNPASIEKQGDQLQVTLENGENLETGLVLFATGRKPLLDGLGLENVNVELNDRGYIAINDNFETSEPGIYALGDVTGGIELTPVALAEGMTLAANLFNGEQRRMDYDHIATAIFSHPNVATVGLSEEDARERYSKIDVYTSRFRHLKHTLGDHQGKVFLKLIVDSESQRVVGAHMLGDEAAEVIQGVAIAVKMGATKADFDATIGIHPSVAEEFVTMRSVTRH</sequence>
<evidence type="ECO:0000313" key="16">
    <source>
        <dbReference type="Proteomes" id="UP000537130"/>
    </source>
</evidence>
<dbReference type="SUPFAM" id="SSF55424">
    <property type="entry name" value="FAD/NAD-linked reductases, dimerisation (C-terminal) domain"/>
    <property type="match status" value="1"/>
</dbReference>
<comment type="subunit">
    <text evidence="2">Homodimer.</text>
</comment>